<feature type="transmembrane region" description="Helical" evidence="2">
    <location>
        <begin position="37"/>
        <end position="59"/>
    </location>
</feature>
<dbReference type="PANTHER" id="PTHR34125:SF7">
    <property type="entry name" value="TRANSMEMBRANE PROTEIN"/>
    <property type="match status" value="1"/>
</dbReference>
<dbReference type="AlphaFoldDB" id="A0A6J0PQK7"/>
<dbReference type="Proteomes" id="UP000504607">
    <property type="component" value="Chromosome 13"/>
</dbReference>
<keyword evidence="3" id="KW-1185">Reference proteome</keyword>
<feature type="transmembrane region" description="Helical" evidence="2">
    <location>
        <begin position="12"/>
        <end position="31"/>
    </location>
</feature>
<dbReference type="PANTHER" id="PTHR34125">
    <property type="entry name" value="OS01G0762900 PROTEIN"/>
    <property type="match status" value="1"/>
</dbReference>
<sequence length="150" mass="15969">MAIPETLHKWRYHLLAAALAVAAAVGIPRILPSFQTMLGFFAPLLISTALVLSIVPIIARYSQKPSEATAGAVGSDILDFVAGSHVELPPLLEDRPPPLMPVEEIAPPPPVEETPRQPPMKETPPPPPLKETPPPPPPPSDEAANNLKSP</sequence>
<evidence type="ECO:0000313" key="3">
    <source>
        <dbReference type="Proteomes" id="UP000504607"/>
    </source>
</evidence>
<gene>
    <name evidence="4" type="primary">LOC109506518</name>
</gene>
<dbReference type="OrthoDB" id="649865at2759"/>
<reference evidence="4" key="1">
    <citation type="submission" date="2025-08" db="UniProtKB">
        <authorList>
            <consortium name="RefSeq"/>
        </authorList>
    </citation>
    <scope>IDENTIFICATION</scope>
</reference>
<dbReference type="InParanoid" id="A0A6J0PQK7"/>
<protein>
    <submittedName>
        <fullName evidence="4">Formin-like protein 16</fullName>
    </submittedName>
</protein>
<organism evidence="3 4">
    <name type="scientific">Elaeis guineensis var. tenera</name>
    <name type="common">Oil palm</name>
    <dbReference type="NCBI Taxonomy" id="51953"/>
    <lineage>
        <taxon>Eukaryota</taxon>
        <taxon>Viridiplantae</taxon>
        <taxon>Streptophyta</taxon>
        <taxon>Embryophyta</taxon>
        <taxon>Tracheophyta</taxon>
        <taxon>Spermatophyta</taxon>
        <taxon>Magnoliopsida</taxon>
        <taxon>Liliopsida</taxon>
        <taxon>Arecaceae</taxon>
        <taxon>Arecoideae</taxon>
        <taxon>Cocoseae</taxon>
        <taxon>Elaeidinae</taxon>
        <taxon>Elaeis</taxon>
    </lineage>
</organism>
<dbReference type="RefSeq" id="XP_019709974.1">
    <property type="nucleotide sequence ID" value="XM_019854415.1"/>
</dbReference>
<name>A0A6J0PQK7_ELAGV</name>
<keyword evidence="2" id="KW-0812">Transmembrane</keyword>
<proteinExistence type="predicted"/>
<feature type="region of interest" description="Disordered" evidence="1">
    <location>
        <begin position="89"/>
        <end position="150"/>
    </location>
</feature>
<keyword evidence="2" id="KW-0472">Membrane</keyword>
<feature type="compositionally biased region" description="Pro residues" evidence="1">
    <location>
        <begin position="106"/>
        <end position="140"/>
    </location>
</feature>
<evidence type="ECO:0000256" key="2">
    <source>
        <dbReference type="SAM" id="Phobius"/>
    </source>
</evidence>
<accession>A0A6J0PQK7</accession>
<keyword evidence="2" id="KW-1133">Transmembrane helix</keyword>
<evidence type="ECO:0000313" key="4">
    <source>
        <dbReference type="RefSeq" id="XP_019709974.1"/>
    </source>
</evidence>
<evidence type="ECO:0000256" key="1">
    <source>
        <dbReference type="SAM" id="MobiDB-lite"/>
    </source>
</evidence>